<dbReference type="OrthoDB" id="10537442at2759"/>
<dbReference type="Proteomes" id="UP000242188">
    <property type="component" value="Unassembled WGS sequence"/>
</dbReference>
<evidence type="ECO:0000313" key="5">
    <source>
        <dbReference type="Proteomes" id="UP000242188"/>
    </source>
</evidence>
<dbReference type="SUPFAM" id="SSF56436">
    <property type="entry name" value="C-type lectin-like"/>
    <property type="match status" value="1"/>
</dbReference>
<proteinExistence type="predicted"/>
<feature type="transmembrane region" description="Helical" evidence="2">
    <location>
        <begin position="369"/>
        <end position="391"/>
    </location>
</feature>
<name>A0A210Q4Y7_MIZYE</name>
<keyword evidence="2" id="KW-1133">Transmembrane helix</keyword>
<feature type="region of interest" description="Disordered" evidence="1">
    <location>
        <begin position="333"/>
        <end position="355"/>
    </location>
</feature>
<evidence type="ECO:0000256" key="2">
    <source>
        <dbReference type="SAM" id="Phobius"/>
    </source>
</evidence>
<accession>A0A210Q4Y7</accession>
<keyword evidence="3" id="KW-0732">Signal</keyword>
<feature type="compositionally biased region" description="Low complexity" evidence="1">
    <location>
        <begin position="333"/>
        <end position="350"/>
    </location>
</feature>
<evidence type="ECO:0000313" key="4">
    <source>
        <dbReference type="EMBL" id="OWF43797.1"/>
    </source>
</evidence>
<keyword evidence="2" id="KW-0472">Membrane</keyword>
<feature type="signal peptide" evidence="3">
    <location>
        <begin position="1"/>
        <end position="19"/>
    </location>
</feature>
<organism evidence="4 5">
    <name type="scientific">Mizuhopecten yessoensis</name>
    <name type="common">Japanese scallop</name>
    <name type="synonym">Patinopecten yessoensis</name>
    <dbReference type="NCBI Taxonomy" id="6573"/>
    <lineage>
        <taxon>Eukaryota</taxon>
        <taxon>Metazoa</taxon>
        <taxon>Spiralia</taxon>
        <taxon>Lophotrochozoa</taxon>
        <taxon>Mollusca</taxon>
        <taxon>Bivalvia</taxon>
        <taxon>Autobranchia</taxon>
        <taxon>Pteriomorphia</taxon>
        <taxon>Pectinida</taxon>
        <taxon>Pectinoidea</taxon>
        <taxon>Pectinidae</taxon>
        <taxon>Mizuhopecten</taxon>
    </lineage>
</organism>
<comment type="caution">
    <text evidence="4">The sequence shown here is derived from an EMBL/GenBank/DDBJ whole genome shotgun (WGS) entry which is preliminary data.</text>
</comment>
<evidence type="ECO:0000256" key="1">
    <source>
        <dbReference type="SAM" id="MobiDB-lite"/>
    </source>
</evidence>
<feature type="region of interest" description="Disordered" evidence="1">
    <location>
        <begin position="496"/>
        <end position="520"/>
    </location>
</feature>
<keyword evidence="5" id="KW-1185">Reference proteome</keyword>
<feature type="chain" id="PRO_5013120772" evidence="3">
    <location>
        <begin position="20"/>
        <end position="520"/>
    </location>
</feature>
<dbReference type="AlphaFoldDB" id="A0A210Q4Y7"/>
<gene>
    <name evidence="4" type="ORF">KP79_PYT12612</name>
</gene>
<sequence>MYFIVQWVFILILFARICGHISQASVIKATTETSLKSWTEASISGACQLAGGTQSSGISLGSLTFNVTDSQLPTSEVWIGATVSYSGWIELQSCNLGKEIDTNYRYDISKSTDPAETCLDKCGNTSFYLTSEWCYCPAGVTYSEISGCNVKFCQGDRLCGEDAQVFSTFTYYCMCKYDPVSVSSDNLIGECKKVVHDDENTVQIMTADCADENPVLCVDLNNGNQYIPGGISKSWAVAASVCNGEGAIIVGTEGASVPFNGNYFYWIGVFRIAHVTWETTHTGIPNYCLSVVINSNGTANRNIRTCSTQLPSLCETTPVVTVTQTVSQEQTTSVVTTSGSMQGTTMDSSSPGQNTTAAMSQVATDRTGLIVGLVLAVLAGLAIAALTQYIITKRRREKKEREERKRLGSLQRLPHSLRKAGEENKLSFMESGNNAHIYNDLNELQHSKSANADMYDHVQTGRASMNLYSELKGDGHHTNATVTTTYDTMASINAEREAQERAQAPIPPSDDDMYNSLGKV</sequence>
<keyword evidence="2" id="KW-0812">Transmembrane</keyword>
<evidence type="ECO:0000256" key="3">
    <source>
        <dbReference type="SAM" id="SignalP"/>
    </source>
</evidence>
<dbReference type="EMBL" id="NEDP02004995">
    <property type="protein sequence ID" value="OWF43797.1"/>
    <property type="molecule type" value="Genomic_DNA"/>
</dbReference>
<reference evidence="4 5" key="1">
    <citation type="journal article" date="2017" name="Nat. Ecol. Evol.">
        <title>Scallop genome provides insights into evolution of bilaterian karyotype and development.</title>
        <authorList>
            <person name="Wang S."/>
            <person name="Zhang J."/>
            <person name="Jiao W."/>
            <person name="Li J."/>
            <person name="Xun X."/>
            <person name="Sun Y."/>
            <person name="Guo X."/>
            <person name="Huan P."/>
            <person name="Dong B."/>
            <person name="Zhang L."/>
            <person name="Hu X."/>
            <person name="Sun X."/>
            <person name="Wang J."/>
            <person name="Zhao C."/>
            <person name="Wang Y."/>
            <person name="Wang D."/>
            <person name="Huang X."/>
            <person name="Wang R."/>
            <person name="Lv J."/>
            <person name="Li Y."/>
            <person name="Zhang Z."/>
            <person name="Liu B."/>
            <person name="Lu W."/>
            <person name="Hui Y."/>
            <person name="Liang J."/>
            <person name="Zhou Z."/>
            <person name="Hou R."/>
            <person name="Li X."/>
            <person name="Liu Y."/>
            <person name="Li H."/>
            <person name="Ning X."/>
            <person name="Lin Y."/>
            <person name="Zhao L."/>
            <person name="Xing Q."/>
            <person name="Dou J."/>
            <person name="Li Y."/>
            <person name="Mao J."/>
            <person name="Guo H."/>
            <person name="Dou H."/>
            <person name="Li T."/>
            <person name="Mu C."/>
            <person name="Jiang W."/>
            <person name="Fu Q."/>
            <person name="Fu X."/>
            <person name="Miao Y."/>
            <person name="Liu J."/>
            <person name="Yu Q."/>
            <person name="Li R."/>
            <person name="Liao H."/>
            <person name="Li X."/>
            <person name="Kong Y."/>
            <person name="Jiang Z."/>
            <person name="Chourrout D."/>
            <person name="Li R."/>
            <person name="Bao Z."/>
        </authorList>
    </citation>
    <scope>NUCLEOTIDE SEQUENCE [LARGE SCALE GENOMIC DNA]</scope>
    <source>
        <strain evidence="4 5">PY_sf001</strain>
    </source>
</reference>
<protein>
    <submittedName>
        <fullName evidence="4">Uncharacterized protein</fullName>
    </submittedName>
</protein>
<dbReference type="InterPro" id="IPR016187">
    <property type="entry name" value="CTDL_fold"/>
</dbReference>